<sequence length="201" mass="20152">MSADTAFSELRYPAIASAAGDDDAELARVRGHAAGYAAGLRAAESHAAIATAQARAEREALHASSKAALSSAVDALGAAVARLAEVSAPVLADADAALLAAAIELAESILGRELADGDASARAAIARALAAAEQDSITAVRLNPADLAVLRAHGIGSPPVRLLEDPTLSRGDAVVEILDARIDARISSALDRARAAIGALP</sequence>
<keyword evidence="4" id="KW-1005">Bacterial flagellum biogenesis</keyword>
<evidence type="ECO:0000313" key="8">
    <source>
        <dbReference type="EMBL" id="MFC5502359.1"/>
    </source>
</evidence>
<proteinExistence type="inferred from homology"/>
<evidence type="ECO:0000256" key="6">
    <source>
        <dbReference type="ARBA" id="ARBA00023225"/>
    </source>
</evidence>
<dbReference type="RefSeq" id="WP_386740055.1">
    <property type="nucleotide sequence ID" value="NZ_JBHSMG010000002.1"/>
</dbReference>
<accession>A0ABW0NU12</accession>
<comment type="function">
    <text evidence="1">Needed for flagellar regrowth and assembly.</text>
</comment>
<gene>
    <name evidence="8" type="ORF">ACFPJ4_08925</name>
</gene>
<keyword evidence="9" id="KW-1185">Reference proteome</keyword>
<evidence type="ECO:0000313" key="9">
    <source>
        <dbReference type="Proteomes" id="UP001596039"/>
    </source>
</evidence>
<evidence type="ECO:0000256" key="5">
    <source>
        <dbReference type="ARBA" id="ARBA00022927"/>
    </source>
</evidence>
<dbReference type="PANTHER" id="PTHR34982:SF1">
    <property type="entry name" value="FLAGELLAR ASSEMBLY PROTEIN FLIH"/>
    <property type="match status" value="1"/>
</dbReference>
<evidence type="ECO:0000259" key="7">
    <source>
        <dbReference type="Pfam" id="PF02108"/>
    </source>
</evidence>
<feature type="domain" description="Flagellar assembly protein FliH/Type III secretion system HrpE" evidence="7">
    <location>
        <begin position="73"/>
        <end position="192"/>
    </location>
</feature>
<evidence type="ECO:0000256" key="2">
    <source>
        <dbReference type="ARBA" id="ARBA00006602"/>
    </source>
</evidence>
<evidence type="ECO:0000256" key="4">
    <source>
        <dbReference type="ARBA" id="ARBA00022795"/>
    </source>
</evidence>
<comment type="similarity">
    <text evidence="2">Belongs to the FliH family.</text>
</comment>
<dbReference type="InterPro" id="IPR018035">
    <property type="entry name" value="Flagellar_FliH/T3SS_HrpE"/>
</dbReference>
<comment type="caution">
    <text evidence="8">The sequence shown here is derived from an EMBL/GenBank/DDBJ whole genome shotgun (WGS) entry which is preliminary data.</text>
</comment>
<dbReference type="Pfam" id="PF02108">
    <property type="entry name" value="FliH"/>
    <property type="match status" value="1"/>
</dbReference>
<dbReference type="EMBL" id="JBHSMG010000002">
    <property type="protein sequence ID" value="MFC5502359.1"/>
    <property type="molecule type" value="Genomic_DNA"/>
</dbReference>
<organism evidence="8 9">
    <name type="scientific">Lysinimonas soli</name>
    <dbReference type="NCBI Taxonomy" id="1074233"/>
    <lineage>
        <taxon>Bacteria</taxon>
        <taxon>Bacillati</taxon>
        <taxon>Actinomycetota</taxon>
        <taxon>Actinomycetes</taxon>
        <taxon>Micrococcales</taxon>
        <taxon>Microbacteriaceae</taxon>
        <taxon>Lysinimonas</taxon>
    </lineage>
</organism>
<evidence type="ECO:0000256" key="3">
    <source>
        <dbReference type="ARBA" id="ARBA00022448"/>
    </source>
</evidence>
<protein>
    <submittedName>
        <fullName evidence="8">FliH/SctL family protein</fullName>
    </submittedName>
</protein>
<keyword evidence="3" id="KW-0813">Transport</keyword>
<name>A0ABW0NU12_9MICO</name>
<keyword evidence="5" id="KW-0653">Protein transport</keyword>
<keyword evidence="6" id="KW-1006">Bacterial flagellum protein export</keyword>
<evidence type="ECO:0000256" key="1">
    <source>
        <dbReference type="ARBA" id="ARBA00003041"/>
    </source>
</evidence>
<reference evidence="9" key="1">
    <citation type="journal article" date="2019" name="Int. J. Syst. Evol. Microbiol.">
        <title>The Global Catalogue of Microorganisms (GCM) 10K type strain sequencing project: providing services to taxonomists for standard genome sequencing and annotation.</title>
        <authorList>
            <consortium name="The Broad Institute Genomics Platform"/>
            <consortium name="The Broad Institute Genome Sequencing Center for Infectious Disease"/>
            <person name="Wu L."/>
            <person name="Ma J."/>
        </authorList>
    </citation>
    <scope>NUCLEOTIDE SEQUENCE [LARGE SCALE GENOMIC DNA]</scope>
    <source>
        <strain evidence="9">CGMCC 4.6997</strain>
    </source>
</reference>
<dbReference type="Proteomes" id="UP001596039">
    <property type="component" value="Unassembled WGS sequence"/>
</dbReference>
<dbReference type="InterPro" id="IPR051472">
    <property type="entry name" value="T3SS_Stator/FliH"/>
</dbReference>
<dbReference type="PANTHER" id="PTHR34982">
    <property type="entry name" value="YOP PROTEINS TRANSLOCATION PROTEIN L"/>
    <property type="match status" value="1"/>
</dbReference>